<accession>A0ABQ5EG69</accession>
<reference evidence="2" key="1">
    <citation type="journal article" date="2022" name="Int. J. Mol. Sci.">
        <title>Draft Genome of Tanacetum Coccineum: Genomic Comparison of Closely Related Tanacetum-Family Plants.</title>
        <authorList>
            <person name="Yamashiro T."/>
            <person name="Shiraishi A."/>
            <person name="Nakayama K."/>
            <person name="Satake H."/>
        </authorList>
    </citation>
    <scope>NUCLEOTIDE SEQUENCE</scope>
</reference>
<dbReference type="EMBL" id="BQNB010016276">
    <property type="protein sequence ID" value="GJT49906.1"/>
    <property type="molecule type" value="Genomic_DNA"/>
</dbReference>
<organism evidence="2 3">
    <name type="scientific">Tanacetum coccineum</name>
    <dbReference type="NCBI Taxonomy" id="301880"/>
    <lineage>
        <taxon>Eukaryota</taxon>
        <taxon>Viridiplantae</taxon>
        <taxon>Streptophyta</taxon>
        <taxon>Embryophyta</taxon>
        <taxon>Tracheophyta</taxon>
        <taxon>Spermatophyta</taxon>
        <taxon>Magnoliopsida</taxon>
        <taxon>eudicotyledons</taxon>
        <taxon>Gunneridae</taxon>
        <taxon>Pentapetalae</taxon>
        <taxon>asterids</taxon>
        <taxon>campanulids</taxon>
        <taxon>Asterales</taxon>
        <taxon>Asteraceae</taxon>
        <taxon>Asteroideae</taxon>
        <taxon>Anthemideae</taxon>
        <taxon>Anthemidinae</taxon>
        <taxon>Tanacetum</taxon>
    </lineage>
</organism>
<dbReference type="Proteomes" id="UP001151760">
    <property type="component" value="Unassembled WGS sequence"/>
</dbReference>
<evidence type="ECO:0000256" key="1">
    <source>
        <dbReference type="SAM" id="MobiDB-lite"/>
    </source>
</evidence>
<evidence type="ECO:0000313" key="2">
    <source>
        <dbReference type="EMBL" id="GJT49906.1"/>
    </source>
</evidence>
<name>A0ABQ5EG69_9ASTR</name>
<feature type="region of interest" description="Disordered" evidence="1">
    <location>
        <begin position="157"/>
        <end position="177"/>
    </location>
</feature>
<comment type="caution">
    <text evidence="2">The sequence shown here is derived from an EMBL/GenBank/DDBJ whole genome shotgun (WGS) entry which is preliminary data.</text>
</comment>
<keyword evidence="3" id="KW-1185">Reference proteome</keyword>
<sequence>MRRWWHDGDDEDGEMKVLVWLRGDGGFAGVWPEATGDGAGSREGSECVASMGRVFKTRLRRRGVKLSGNIDIEFKIVNEYSVRVNKGQWRWCGGDGDGGGCGVDVSGCGVGVAAGRWWVRWRPPKTAPDLEREVSVWLALEACLVNEGITLNDNTYVTESNGTESENSSSVTPFSRS</sequence>
<proteinExistence type="predicted"/>
<gene>
    <name evidence="2" type="ORF">Tco_0976063</name>
</gene>
<reference evidence="2" key="2">
    <citation type="submission" date="2022-01" db="EMBL/GenBank/DDBJ databases">
        <authorList>
            <person name="Yamashiro T."/>
            <person name="Shiraishi A."/>
            <person name="Satake H."/>
            <person name="Nakayama K."/>
        </authorList>
    </citation>
    <scope>NUCLEOTIDE SEQUENCE</scope>
</reference>
<protein>
    <submittedName>
        <fullName evidence="2">Uncharacterized protein</fullName>
    </submittedName>
</protein>
<evidence type="ECO:0000313" key="3">
    <source>
        <dbReference type="Proteomes" id="UP001151760"/>
    </source>
</evidence>